<dbReference type="EMBL" id="CADEAL010001269">
    <property type="protein sequence ID" value="CAB1430807.1"/>
    <property type="molecule type" value="Genomic_DNA"/>
</dbReference>
<dbReference type="Proteomes" id="UP001153269">
    <property type="component" value="Unassembled WGS sequence"/>
</dbReference>
<name>A0A9N7UHY6_PLEPL</name>
<protein>
    <submittedName>
        <fullName evidence="1">Uncharacterized protein</fullName>
    </submittedName>
</protein>
<dbReference type="AlphaFoldDB" id="A0A9N7UHY6"/>
<accession>A0A9N7UHY6</accession>
<keyword evidence="2" id="KW-1185">Reference proteome</keyword>
<organism evidence="1 2">
    <name type="scientific">Pleuronectes platessa</name>
    <name type="common">European plaice</name>
    <dbReference type="NCBI Taxonomy" id="8262"/>
    <lineage>
        <taxon>Eukaryota</taxon>
        <taxon>Metazoa</taxon>
        <taxon>Chordata</taxon>
        <taxon>Craniata</taxon>
        <taxon>Vertebrata</taxon>
        <taxon>Euteleostomi</taxon>
        <taxon>Actinopterygii</taxon>
        <taxon>Neopterygii</taxon>
        <taxon>Teleostei</taxon>
        <taxon>Neoteleostei</taxon>
        <taxon>Acanthomorphata</taxon>
        <taxon>Carangaria</taxon>
        <taxon>Pleuronectiformes</taxon>
        <taxon>Pleuronectoidei</taxon>
        <taxon>Pleuronectidae</taxon>
        <taxon>Pleuronectes</taxon>
    </lineage>
</organism>
<gene>
    <name evidence="1" type="ORF">PLEPLA_LOCUS18793</name>
</gene>
<sequence>MDSIIRHMDIMKVLVQALVISRLEYCNSLLAGLPASAIRPLQLIHNAAAQLSLVTCPSSSIRCQTHVCNVITSKAAAGARCAYRASSSKWNCHQATSAALENLVLFRKRSGLYFCQNEGAALRETTWI</sequence>
<proteinExistence type="predicted"/>
<evidence type="ECO:0000313" key="2">
    <source>
        <dbReference type="Proteomes" id="UP001153269"/>
    </source>
</evidence>
<comment type="caution">
    <text evidence="1">The sequence shown here is derived from an EMBL/GenBank/DDBJ whole genome shotgun (WGS) entry which is preliminary data.</text>
</comment>
<reference evidence="1" key="1">
    <citation type="submission" date="2020-03" db="EMBL/GenBank/DDBJ databases">
        <authorList>
            <person name="Weist P."/>
        </authorList>
    </citation>
    <scope>NUCLEOTIDE SEQUENCE</scope>
</reference>
<evidence type="ECO:0000313" key="1">
    <source>
        <dbReference type="EMBL" id="CAB1430807.1"/>
    </source>
</evidence>